<reference evidence="4" key="1">
    <citation type="submission" date="2017-09" db="EMBL/GenBank/DDBJ databases">
        <title>Depth-based differentiation of microbial function through sediment-hosted aquifers and enrichment of novel symbionts in the deep terrestrial subsurface.</title>
        <authorList>
            <person name="Probst A.J."/>
            <person name="Ladd B."/>
            <person name="Jarett J.K."/>
            <person name="Geller-Mcgrath D.E."/>
            <person name="Sieber C.M.K."/>
            <person name="Emerson J.B."/>
            <person name="Anantharaman K."/>
            <person name="Thomas B.C."/>
            <person name="Malmstrom R."/>
            <person name="Stieglmeier M."/>
            <person name="Klingl A."/>
            <person name="Woyke T."/>
            <person name="Ryan C.M."/>
            <person name="Banfield J.F."/>
        </authorList>
    </citation>
    <scope>NUCLEOTIDE SEQUENCE [LARGE SCALE GENOMIC DNA]</scope>
</reference>
<comment type="caution">
    <text evidence="3">The sequence shown here is derived from an EMBL/GenBank/DDBJ whole genome shotgun (WGS) entry which is preliminary data.</text>
</comment>
<dbReference type="GO" id="GO:0019856">
    <property type="term" value="P:pyrimidine nucleobase biosynthetic process"/>
    <property type="evidence" value="ECO:0007669"/>
    <property type="project" value="TreeGrafter"/>
</dbReference>
<dbReference type="GO" id="GO:0006222">
    <property type="term" value="P:UMP biosynthetic process"/>
    <property type="evidence" value="ECO:0007669"/>
    <property type="project" value="TreeGrafter"/>
</dbReference>
<accession>A0A2H0VEH9</accession>
<proteinExistence type="predicted"/>
<evidence type="ECO:0000313" key="4">
    <source>
        <dbReference type="Proteomes" id="UP000230557"/>
    </source>
</evidence>
<dbReference type="CDD" id="cd06223">
    <property type="entry name" value="PRTases_typeI"/>
    <property type="match status" value="1"/>
</dbReference>
<dbReference type="PANTHER" id="PTHR19278">
    <property type="entry name" value="OROTATE PHOSPHORIBOSYLTRANSFERASE"/>
    <property type="match status" value="1"/>
</dbReference>
<dbReference type="Proteomes" id="UP000230557">
    <property type="component" value="Unassembled WGS sequence"/>
</dbReference>
<dbReference type="InterPro" id="IPR029057">
    <property type="entry name" value="PRTase-like"/>
</dbReference>
<evidence type="ECO:0000313" key="3">
    <source>
        <dbReference type="EMBL" id="PIR97508.1"/>
    </source>
</evidence>
<protein>
    <submittedName>
        <fullName evidence="3">Uncharacterized protein</fullName>
    </submittedName>
</protein>
<dbReference type="EMBL" id="PFAJ01000014">
    <property type="protein sequence ID" value="PIR97508.1"/>
    <property type="molecule type" value="Genomic_DNA"/>
</dbReference>
<dbReference type="InterPro" id="IPR000836">
    <property type="entry name" value="PRTase_dom"/>
</dbReference>
<name>A0A2H0VEH9_9BACT</name>
<keyword evidence="2" id="KW-0665">Pyrimidine biosynthesis</keyword>
<evidence type="ECO:0000256" key="2">
    <source>
        <dbReference type="ARBA" id="ARBA00022975"/>
    </source>
</evidence>
<dbReference type="SUPFAM" id="SSF53271">
    <property type="entry name" value="PRTase-like"/>
    <property type="match status" value="1"/>
</dbReference>
<dbReference type="Gene3D" id="3.40.50.2020">
    <property type="match status" value="1"/>
</dbReference>
<organism evidence="3 4">
    <name type="scientific">Candidatus Doudnabacteria bacterium CG10_big_fil_rev_8_21_14_0_10_41_10</name>
    <dbReference type="NCBI Taxonomy" id="1974551"/>
    <lineage>
        <taxon>Bacteria</taxon>
        <taxon>Candidatus Doudnaibacteriota</taxon>
    </lineage>
</organism>
<comment type="pathway">
    <text evidence="1">Pyrimidine metabolism; UMP biosynthesis via de novo pathway.</text>
</comment>
<evidence type="ECO:0000256" key="1">
    <source>
        <dbReference type="ARBA" id="ARBA00004725"/>
    </source>
</evidence>
<dbReference type="AlphaFoldDB" id="A0A2H0VEH9"/>
<sequence>MLKSAEIVKVFCDTQNFFAVGPKTTTSHRVAPIYPDMRRVFSDPKALRKIARIMLKFMRDKKIKCDYIVGGATAGIGLAAAIGLESGIPWGYVRKEPKDGGMGLALEGNWQRGMRAVLVDDALGHGAAKTKFIKNIRQAGLKID</sequence>
<gene>
    <name evidence="3" type="ORF">COT91_01060</name>
</gene>
<dbReference type="PANTHER" id="PTHR19278:SF9">
    <property type="entry name" value="URIDINE 5'-MONOPHOSPHATE SYNTHASE"/>
    <property type="match status" value="1"/>
</dbReference>
<dbReference type="GO" id="GO:0004588">
    <property type="term" value="F:orotate phosphoribosyltransferase activity"/>
    <property type="evidence" value="ECO:0007669"/>
    <property type="project" value="TreeGrafter"/>
</dbReference>